<feature type="region of interest" description="Disordered" evidence="1">
    <location>
        <begin position="1"/>
        <end position="114"/>
    </location>
</feature>
<feature type="non-terminal residue" evidence="2">
    <location>
        <position position="114"/>
    </location>
</feature>
<feature type="compositionally biased region" description="Basic and acidic residues" evidence="1">
    <location>
        <begin position="47"/>
        <end position="94"/>
    </location>
</feature>
<dbReference type="AlphaFoldDB" id="A0A6J4VKR9"/>
<reference evidence="2" key="1">
    <citation type="submission" date="2020-02" db="EMBL/GenBank/DDBJ databases">
        <authorList>
            <person name="Meier V. D."/>
        </authorList>
    </citation>
    <scope>NUCLEOTIDE SEQUENCE</scope>
    <source>
        <strain evidence="2">AVDCRST_MAG87</strain>
    </source>
</reference>
<accession>A0A6J4VKR9</accession>
<proteinExistence type="predicted"/>
<evidence type="ECO:0000313" key="2">
    <source>
        <dbReference type="EMBL" id="CAA9578716.1"/>
    </source>
</evidence>
<gene>
    <name evidence="2" type="ORF">AVDCRST_MAG87-3113</name>
</gene>
<evidence type="ECO:0000256" key="1">
    <source>
        <dbReference type="SAM" id="MobiDB-lite"/>
    </source>
</evidence>
<name>A0A6J4VKR9_9BACT</name>
<dbReference type="EMBL" id="CADCWJ010000688">
    <property type="protein sequence ID" value="CAA9578716.1"/>
    <property type="molecule type" value="Genomic_DNA"/>
</dbReference>
<organism evidence="2">
    <name type="scientific">uncultured Thermomicrobiales bacterium</name>
    <dbReference type="NCBI Taxonomy" id="1645740"/>
    <lineage>
        <taxon>Bacteria</taxon>
        <taxon>Pseudomonadati</taxon>
        <taxon>Thermomicrobiota</taxon>
        <taxon>Thermomicrobia</taxon>
        <taxon>Thermomicrobiales</taxon>
        <taxon>environmental samples</taxon>
    </lineage>
</organism>
<protein>
    <submittedName>
        <fullName evidence="2">Uncharacterized protein</fullName>
    </submittedName>
</protein>
<feature type="non-terminal residue" evidence="2">
    <location>
        <position position="1"/>
    </location>
</feature>
<sequence length="114" mass="12805">AENARARGGRTAAQPRRAHHGGGAGRHSGHQRAGDAVRLAGSRHAGVRRDARDRNAGKWHARDWHARDWHASDRHTGPRDAHRRNDPGHRDARYRWNAGTRMPPHPRRRDAAAV</sequence>